<reference evidence="8" key="1">
    <citation type="journal article" date="2019" name="Int. J. Syst. Evol. Microbiol.">
        <title>The Global Catalogue of Microorganisms (GCM) 10K type strain sequencing project: providing services to taxonomists for standard genome sequencing and annotation.</title>
        <authorList>
            <consortium name="The Broad Institute Genomics Platform"/>
            <consortium name="The Broad Institute Genome Sequencing Center for Infectious Disease"/>
            <person name="Wu L."/>
            <person name="Ma J."/>
        </authorList>
    </citation>
    <scope>NUCLEOTIDE SEQUENCE [LARGE SCALE GENOMIC DNA]</scope>
    <source>
        <strain evidence="8">CCUG 59858</strain>
    </source>
</reference>
<gene>
    <name evidence="7" type="ORF">ACFORL_03835</name>
</gene>
<proteinExistence type="predicted"/>
<keyword evidence="8" id="KW-1185">Reference proteome</keyword>
<evidence type="ECO:0000313" key="7">
    <source>
        <dbReference type="EMBL" id="MFC3908204.1"/>
    </source>
</evidence>
<evidence type="ECO:0000256" key="4">
    <source>
        <dbReference type="ARBA" id="ARBA00022989"/>
    </source>
</evidence>
<protein>
    <submittedName>
        <fullName evidence="7">ATP synthase subunit I</fullName>
    </submittedName>
</protein>
<feature type="transmembrane region" description="Helical" evidence="6">
    <location>
        <begin position="102"/>
        <end position="121"/>
    </location>
</feature>
<evidence type="ECO:0000256" key="2">
    <source>
        <dbReference type="ARBA" id="ARBA00022475"/>
    </source>
</evidence>
<feature type="transmembrane region" description="Helical" evidence="6">
    <location>
        <begin position="79"/>
        <end position="96"/>
    </location>
</feature>
<organism evidence="7 8">
    <name type="scientific">Legionella dresdenensis</name>
    <dbReference type="NCBI Taxonomy" id="450200"/>
    <lineage>
        <taxon>Bacteria</taxon>
        <taxon>Pseudomonadati</taxon>
        <taxon>Pseudomonadota</taxon>
        <taxon>Gammaproteobacteria</taxon>
        <taxon>Legionellales</taxon>
        <taxon>Legionellaceae</taxon>
        <taxon>Legionella</taxon>
    </lineage>
</organism>
<evidence type="ECO:0000256" key="5">
    <source>
        <dbReference type="ARBA" id="ARBA00023136"/>
    </source>
</evidence>
<name>A0ABV8CDI3_9GAMM</name>
<dbReference type="InterPro" id="IPR005598">
    <property type="entry name" value="ATP_synth_I"/>
</dbReference>
<evidence type="ECO:0000313" key="8">
    <source>
        <dbReference type="Proteomes" id="UP001595758"/>
    </source>
</evidence>
<keyword evidence="2" id="KW-1003">Cell membrane</keyword>
<feature type="transmembrane region" description="Helical" evidence="6">
    <location>
        <begin position="12"/>
        <end position="31"/>
    </location>
</feature>
<dbReference type="Proteomes" id="UP001595758">
    <property type="component" value="Unassembled WGS sequence"/>
</dbReference>
<keyword evidence="5 6" id="KW-0472">Membrane</keyword>
<accession>A0ABV8CDI3</accession>
<keyword evidence="4 6" id="KW-1133">Transmembrane helix</keyword>
<dbReference type="EMBL" id="JBHSAB010000004">
    <property type="protein sequence ID" value="MFC3908204.1"/>
    <property type="molecule type" value="Genomic_DNA"/>
</dbReference>
<evidence type="ECO:0000256" key="1">
    <source>
        <dbReference type="ARBA" id="ARBA00004651"/>
    </source>
</evidence>
<dbReference type="Pfam" id="PF03899">
    <property type="entry name" value="ATP-synt_I"/>
    <property type="match status" value="1"/>
</dbReference>
<evidence type="ECO:0000256" key="6">
    <source>
        <dbReference type="SAM" id="Phobius"/>
    </source>
</evidence>
<keyword evidence="3 6" id="KW-0812">Transmembrane</keyword>
<feature type="transmembrane region" description="Helical" evidence="6">
    <location>
        <begin position="37"/>
        <end position="59"/>
    </location>
</feature>
<comment type="subcellular location">
    <subcellularLocation>
        <location evidence="1">Cell membrane</location>
        <topology evidence="1">Multi-pass membrane protein</topology>
    </subcellularLocation>
</comment>
<comment type="caution">
    <text evidence="7">The sequence shown here is derived from an EMBL/GenBank/DDBJ whole genome shotgun (WGS) entry which is preliminary data.</text>
</comment>
<dbReference type="RefSeq" id="WP_382341270.1">
    <property type="nucleotide sequence ID" value="NZ_JBHSAB010000004.1"/>
</dbReference>
<evidence type="ECO:0000256" key="3">
    <source>
        <dbReference type="ARBA" id="ARBA00022692"/>
    </source>
</evidence>
<sequence length="131" mass="14733">MNKNRVLGGVRRLIIIQIGICLMITLLLFLFSGAKAAGSALTGGLVAILPSAVFAKRLFKYQGARAAKEIVKNFYQGEFLKIILSMILFALVFIFYEVQPLVFFLTYIALVMTNWFAPLIIDNRQERPKSD</sequence>